<gene>
    <name evidence="1" type="ORF">OsJ_33917</name>
</gene>
<evidence type="ECO:0000313" key="1">
    <source>
        <dbReference type="EMBL" id="EEE52116.1"/>
    </source>
</evidence>
<dbReference type="Proteomes" id="UP000007752">
    <property type="component" value="Chromosome 11"/>
</dbReference>
<organism evidence="1">
    <name type="scientific">Oryza sativa subsp. japonica</name>
    <name type="common">Rice</name>
    <dbReference type="NCBI Taxonomy" id="39947"/>
    <lineage>
        <taxon>Eukaryota</taxon>
        <taxon>Viridiplantae</taxon>
        <taxon>Streptophyta</taxon>
        <taxon>Embryophyta</taxon>
        <taxon>Tracheophyta</taxon>
        <taxon>Spermatophyta</taxon>
        <taxon>Magnoliopsida</taxon>
        <taxon>Liliopsida</taxon>
        <taxon>Poales</taxon>
        <taxon>Poaceae</taxon>
        <taxon>BOP clade</taxon>
        <taxon>Oryzoideae</taxon>
        <taxon>Oryzeae</taxon>
        <taxon>Oryzinae</taxon>
        <taxon>Oryza</taxon>
        <taxon>Oryza sativa</taxon>
    </lineage>
</organism>
<reference evidence="1" key="2">
    <citation type="submission" date="2008-12" db="EMBL/GenBank/DDBJ databases">
        <title>Improved gene annotation of the rice (Oryza sativa) genomes.</title>
        <authorList>
            <person name="Wang J."/>
            <person name="Li R."/>
            <person name="Fan W."/>
            <person name="Huang Q."/>
            <person name="Zhang J."/>
            <person name="Zhou Y."/>
            <person name="Hu Y."/>
            <person name="Zi S."/>
            <person name="Li J."/>
            <person name="Ni P."/>
            <person name="Zheng H."/>
            <person name="Zhang Y."/>
            <person name="Zhao M."/>
            <person name="Hao Q."/>
            <person name="McDermott J."/>
            <person name="Samudrala R."/>
            <person name="Kristiansen K."/>
            <person name="Wong G.K.-S."/>
        </authorList>
    </citation>
    <scope>NUCLEOTIDE SEQUENCE</scope>
</reference>
<accession>B9GAR0</accession>
<proteinExistence type="predicted"/>
<sequence length="84" mass="9265">MVLCLATTGITWRWRRFPSRLHLTAAERFPSRRRLTVAVISYLAAKQRTPVVSVLGSTQRQHARCGGAAVKDDGTVVRKEMGGG</sequence>
<name>B9GAR0_ORYSJ</name>
<dbReference type="AlphaFoldDB" id="B9GAR0"/>
<dbReference type="EMBL" id="CM000148">
    <property type="protein sequence ID" value="EEE52116.1"/>
    <property type="molecule type" value="Genomic_DNA"/>
</dbReference>
<reference evidence="1" key="1">
    <citation type="journal article" date="2005" name="PLoS Biol.">
        <title>The genomes of Oryza sativa: a history of duplications.</title>
        <authorList>
            <person name="Yu J."/>
            <person name="Wang J."/>
            <person name="Lin W."/>
            <person name="Li S."/>
            <person name="Li H."/>
            <person name="Zhou J."/>
            <person name="Ni P."/>
            <person name="Dong W."/>
            <person name="Hu S."/>
            <person name="Zeng C."/>
            <person name="Zhang J."/>
            <person name="Zhang Y."/>
            <person name="Li R."/>
            <person name="Xu Z."/>
            <person name="Li S."/>
            <person name="Li X."/>
            <person name="Zheng H."/>
            <person name="Cong L."/>
            <person name="Lin L."/>
            <person name="Yin J."/>
            <person name="Geng J."/>
            <person name="Li G."/>
            <person name="Shi J."/>
            <person name="Liu J."/>
            <person name="Lv H."/>
            <person name="Li J."/>
            <person name="Wang J."/>
            <person name="Deng Y."/>
            <person name="Ran L."/>
            <person name="Shi X."/>
            <person name="Wang X."/>
            <person name="Wu Q."/>
            <person name="Li C."/>
            <person name="Ren X."/>
            <person name="Wang J."/>
            <person name="Wang X."/>
            <person name="Li D."/>
            <person name="Liu D."/>
            <person name="Zhang X."/>
            <person name="Ji Z."/>
            <person name="Zhao W."/>
            <person name="Sun Y."/>
            <person name="Zhang Z."/>
            <person name="Bao J."/>
            <person name="Han Y."/>
            <person name="Dong L."/>
            <person name="Ji J."/>
            <person name="Chen P."/>
            <person name="Wu S."/>
            <person name="Liu J."/>
            <person name="Xiao Y."/>
            <person name="Bu D."/>
            <person name="Tan J."/>
            <person name="Yang L."/>
            <person name="Ye C."/>
            <person name="Zhang J."/>
            <person name="Xu J."/>
            <person name="Zhou Y."/>
            <person name="Yu Y."/>
            <person name="Zhang B."/>
            <person name="Zhuang S."/>
            <person name="Wei H."/>
            <person name="Liu B."/>
            <person name="Lei M."/>
            <person name="Yu H."/>
            <person name="Li Y."/>
            <person name="Xu H."/>
            <person name="Wei S."/>
            <person name="He X."/>
            <person name="Fang L."/>
            <person name="Zhang Z."/>
            <person name="Zhang Y."/>
            <person name="Huang X."/>
            <person name="Su Z."/>
            <person name="Tong W."/>
            <person name="Li J."/>
            <person name="Tong Z."/>
            <person name="Li S."/>
            <person name="Ye J."/>
            <person name="Wang L."/>
            <person name="Fang L."/>
            <person name="Lei T."/>
            <person name="Chen C."/>
            <person name="Chen H."/>
            <person name="Xu Z."/>
            <person name="Li H."/>
            <person name="Huang H."/>
            <person name="Zhang F."/>
            <person name="Xu H."/>
            <person name="Li N."/>
            <person name="Zhao C."/>
            <person name="Li S."/>
            <person name="Dong L."/>
            <person name="Huang Y."/>
            <person name="Li L."/>
            <person name="Xi Y."/>
            <person name="Qi Q."/>
            <person name="Li W."/>
            <person name="Zhang B."/>
            <person name="Hu W."/>
            <person name="Zhang Y."/>
            <person name="Tian X."/>
            <person name="Jiao Y."/>
            <person name="Liang X."/>
            <person name="Jin J."/>
            <person name="Gao L."/>
            <person name="Zheng W."/>
            <person name="Hao B."/>
            <person name="Liu S."/>
            <person name="Wang W."/>
            <person name="Yuan L."/>
            <person name="Cao M."/>
            <person name="McDermott J."/>
            <person name="Samudrala R."/>
            <person name="Wang J."/>
            <person name="Wong G.K."/>
            <person name="Yang H."/>
        </authorList>
    </citation>
    <scope>NUCLEOTIDE SEQUENCE [LARGE SCALE GENOMIC DNA]</scope>
</reference>
<protein>
    <submittedName>
        <fullName evidence="1">Uncharacterized protein</fullName>
    </submittedName>
</protein>